<dbReference type="Pfam" id="PF00589">
    <property type="entry name" value="Phage_integrase"/>
    <property type="match status" value="1"/>
</dbReference>
<evidence type="ECO:0000256" key="5">
    <source>
        <dbReference type="PROSITE-ProRule" id="PRU01248"/>
    </source>
</evidence>
<reference evidence="8 9" key="1">
    <citation type="submission" date="2014-03" db="EMBL/GenBank/DDBJ databases">
        <title>The draft genome sequence of Marivita geojedonensis KCTC 23882.</title>
        <authorList>
            <person name="Lai Q."/>
            <person name="Shao Z."/>
        </authorList>
    </citation>
    <scope>NUCLEOTIDE SEQUENCE [LARGE SCALE GENOMIC DNA]</scope>
    <source>
        <strain evidence="8 9">DPG-138</strain>
    </source>
</reference>
<dbReference type="Proteomes" id="UP000193926">
    <property type="component" value="Unassembled WGS sequence"/>
</dbReference>
<gene>
    <name evidence="8" type="ORF">MGEO_18810</name>
</gene>
<evidence type="ECO:0000259" key="6">
    <source>
        <dbReference type="PROSITE" id="PS51898"/>
    </source>
</evidence>
<dbReference type="Gene3D" id="3.30.160.390">
    <property type="entry name" value="Integrase, DNA-binding domain"/>
    <property type="match status" value="1"/>
</dbReference>
<dbReference type="InterPro" id="IPR011010">
    <property type="entry name" value="DNA_brk_join_enz"/>
</dbReference>
<evidence type="ECO:0000256" key="2">
    <source>
        <dbReference type="ARBA" id="ARBA00022908"/>
    </source>
</evidence>
<dbReference type="Gene3D" id="1.10.443.10">
    <property type="entry name" value="Intergrase catalytic core"/>
    <property type="match status" value="1"/>
</dbReference>
<evidence type="ECO:0000259" key="7">
    <source>
        <dbReference type="PROSITE" id="PS51900"/>
    </source>
</evidence>
<dbReference type="OrthoDB" id="9795573at2"/>
<keyword evidence="9" id="KW-1185">Reference proteome</keyword>
<dbReference type="InterPro" id="IPR002104">
    <property type="entry name" value="Integrase_catalytic"/>
</dbReference>
<keyword evidence="4" id="KW-0233">DNA recombination</keyword>
<sequence>MPRKAKELTALDVKRLVHPGSGGNVMKPVGGVDGLYLQITPSNARSWILRTSIAGQRHKMGLGPYPEVSLADARRSAAQARSSIRLGENPLLERKAARAALRTAKARSLLFADAVEQYLDTKLDEFSNAKHRQQWRSTLMNYANPVIGQMMVSEITTQDVLRVLEPMWKDKTETASRLRGRIEAVLSWATVAGHRTGENPAIWKGHLEAILPKPNKLAKKEHHPALKISEAPEWFADVCSRDGTGAKALAFIALTAARSGEVRGMTWGEVDLDTSLWIVPAERMKTANEHRVPLSPQAIDLLRDLGRGSNGDLVFPAVKGGQLTDAALSACMKRIAAAKPGYYLDATSKRPAVPHGLRSTFKDWTAERGYPSDMSEIALAHKVGSAVERAYRRTDMLERRRDMMASWSQFLRGETVGNVVSLNA</sequence>
<dbReference type="Gene3D" id="1.10.150.130">
    <property type="match status" value="1"/>
</dbReference>
<evidence type="ECO:0000256" key="1">
    <source>
        <dbReference type="ARBA" id="ARBA00008857"/>
    </source>
</evidence>
<dbReference type="PROSITE" id="PS51898">
    <property type="entry name" value="TYR_RECOMBINASE"/>
    <property type="match status" value="1"/>
</dbReference>
<accession>A0A1X4ND58</accession>
<dbReference type="PANTHER" id="PTHR30629:SF2">
    <property type="entry name" value="PROPHAGE INTEGRASE INTS-RELATED"/>
    <property type="match status" value="1"/>
</dbReference>
<dbReference type="Pfam" id="PF13356">
    <property type="entry name" value="Arm-DNA-bind_3"/>
    <property type="match status" value="1"/>
</dbReference>
<evidence type="ECO:0000256" key="4">
    <source>
        <dbReference type="ARBA" id="ARBA00023172"/>
    </source>
</evidence>
<feature type="domain" description="Tyr recombinase" evidence="6">
    <location>
        <begin position="212"/>
        <end position="404"/>
    </location>
</feature>
<dbReference type="InterPro" id="IPR050808">
    <property type="entry name" value="Phage_Integrase"/>
</dbReference>
<dbReference type="InterPro" id="IPR025166">
    <property type="entry name" value="Integrase_DNA_bind_dom"/>
</dbReference>
<dbReference type="GO" id="GO:0003677">
    <property type="term" value="F:DNA binding"/>
    <property type="evidence" value="ECO:0007669"/>
    <property type="project" value="UniProtKB-UniRule"/>
</dbReference>
<organism evidence="8 9">
    <name type="scientific">Marivita geojedonensis</name>
    <dbReference type="NCBI Taxonomy" id="1123756"/>
    <lineage>
        <taxon>Bacteria</taxon>
        <taxon>Pseudomonadati</taxon>
        <taxon>Pseudomonadota</taxon>
        <taxon>Alphaproteobacteria</taxon>
        <taxon>Rhodobacterales</taxon>
        <taxon>Roseobacteraceae</taxon>
        <taxon>Marivita</taxon>
    </lineage>
</organism>
<evidence type="ECO:0000313" key="9">
    <source>
        <dbReference type="Proteomes" id="UP000193926"/>
    </source>
</evidence>
<dbReference type="InterPro" id="IPR038488">
    <property type="entry name" value="Integrase_DNA-bd_sf"/>
</dbReference>
<feature type="domain" description="Core-binding (CB)" evidence="7">
    <location>
        <begin position="109"/>
        <end position="190"/>
    </location>
</feature>
<dbReference type="InterPro" id="IPR010998">
    <property type="entry name" value="Integrase_recombinase_N"/>
</dbReference>
<dbReference type="InterPro" id="IPR013762">
    <property type="entry name" value="Integrase-like_cat_sf"/>
</dbReference>
<dbReference type="InterPro" id="IPR044068">
    <property type="entry name" value="CB"/>
</dbReference>
<comment type="caution">
    <text evidence="8">The sequence shown here is derived from an EMBL/GenBank/DDBJ whole genome shotgun (WGS) entry which is preliminary data.</text>
</comment>
<dbReference type="Pfam" id="PF22022">
    <property type="entry name" value="Phage_int_M"/>
    <property type="match status" value="1"/>
</dbReference>
<dbReference type="EMBL" id="JFKC01000029">
    <property type="protein sequence ID" value="OSQ44671.1"/>
    <property type="molecule type" value="Genomic_DNA"/>
</dbReference>
<proteinExistence type="inferred from homology"/>
<dbReference type="PANTHER" id="PTHR30629">
    <property type="entry name" value="PROPHAGE INTEGRASE"/>
    <property type="match status" value="1"/>
</dbReference>
<dbReference type="GO" id="GO:0015074">
    <property type="term" value="P:DNA integration"/>
    <property type="evidence" value="ECO:0007669"/>
    <property type="project" value="UniProtKB-KW"/>
</dbReference>
<protein>
    <submittedName>
        <fullName evidence="8">Integrase</fullName>
    </submittedName>
</protein>
<dbReference type="SUPFAM" id="SSF56349">
    <property type="entry name" value="DNA breaking-rejoining enzymes"/>
    <property type="match status" value="1"/>
</dbReference>
<keyword evidence="3 5" id="KW-0238">DNA-binding</keyword>
<name>A0A1X4ND58_9RHOB</name>
<dbReference type="InterPro" id="IPR053876">
    <property type="entry name" value="Phage_int_M"/>
</dbReference>
<evidence type="ECO:0000256" key="3">
    <source>
        <dbReference type="ARBA" id="ARBA00023125"/>
    </source>
</evidence>
<evidence type="ECO:0000313" key="8">
    <source>
        <dbReference type="EMBL" id="OSQ44671.1"/>
    </source>
</evidence>
<dbReference type="CDD" id="cd00801">
    <property type="entry name" value="INT_P4_C"/>
    <property type="match status" value="1"/>
</dbReference>
<dbReference type="PROSITE" id="PS51900">
    <property type="entry name" value="CB"/>
    <property type="match status" value="1"/>
</dbReference>
<comment type="similarity">
    <text evidence="1">Belongs to the 'phage' integrase family.</text>
</comment>
<keyword evidence="2" id="KW-0229">DNA integration</keyword>
<dbReference type="GO" id="GO:0006310">
    <property type="term" value="P:DNA recombination"/>
    <property type="evidence" value="ECO:0007669"/>
    <property type="project" value="UniProtKB-KW"/>
</dbReference>
<dbReference type="AlphaFoldDB" id="A0A1X4ND58"/>